<sequence length="131" mass="14035">MVKNFMKKMKEQKGLTLVELLAVIVILGIIAGIAVPSISNIIEKSKEDAYQANIDMIEAAGKLAAIAEEDEGTDEGYSVEELVAAKYLDAAPLSPFDGDVEFDGTYNAGKYTEGTEKTTKPDYVTPTVPAS</sequence>
<feature type="transmembrane region" description="Helical" evidence="9">
    <location>
        <begin position="20"/>
        <end position="38"/>
    </location>
</feature>
<dbReference type="Proteomes" id="UP001518925">
    <property type="component" value="Unassembled WGS sequence"/>
</dbReference>
<keyword evidence="4 9" id="KW-0812">Transmembrane</keyword>
<evidence type="ECO:0000256" key="1">
    <source>
        <dbReference type="ARBA" id="ARBA00004167"/>
    </source>
</evidence>
<dbReference type="PANTHER" id="PTHR30093:SF44">
    <property type="entry name" value="TYPE II SECRETION SYSTEM CORE PROTEIN G"/>
    <property type="match status" value="1"/>
</dbReference>
<dbReference type="InterPro" id="IPR045584">
    <property type="entry name" value="Pilin-like"/>
</dbReference>
<dbReference type="PANTHER" id="PTHR30093">
    <property type="entry name" value="GENERAL SECRETION PATHWAY PROTEIN G"/>
    <property type="match status" value="1"/>
</dbReference>
<dbReference type="RefSeq" id="WP_204205235.1">
    <property type="nucleotide sequence ID" value="NZ_JAFELM010000044.1"/>
</dbReference>
<dbReference type="SUPFAM" id="SSF54523">
    <property type="entry name" value="Pili subunits"/>
    <property type="match status" value="1"/>
</dbReference>
<keyword evidence="7" id="KW-0178">Competence</keyword>
<evidence type="ECO:0000256" key="8">
    <source>
        <dbReference type="SAM" id="MobiDB-lite"/>
    </source>
</evidence>
<evidence type="ECO:0000256" key="3">
    <source>
        <dbReference type="ARBA" id="ARBA00022481"/>
    </source>
</evidence>
<dbReference type="EMBL" id="JAFELM010000044">
    <property type="protein sequence ID" value="MBM6619755.1"/>
    <property type="molecule type" value="Genomic_DNA"/>
</dbReference>
<organism evidence="10 11">
    <name type="scientific">Bacillus suaedaesalsae</name>
    <dbReference type="NCBI Taxonomy" id="2810349"/>
    <lineage>
        <taxon>Bacteria</taxon>
        <taxon>Bacillati</taxon>
        <taxon>Bacillota</taxon>
        <taxon>Bacilli</taxon>
        <taxon>Bacillales</taxon>
        <taxon>Bacillaceae</taxon>
        <taxon>Bacillus</taxon>
    </lineage>
</organism>
<dbReference type="NCBIfam" id="TIGR02532">
    <property type="entry name" value="IV_pilin_GFxxxE"/>
    <property type="match status" value="1"/>
</dbReference>
<evidence type="ECO:0000256" key="9">
    <source>
        <dbReference type="SAM" id="Phobius"/>
    </source>
</evidence>
<evidence type="ECO:0000256" key="5">
    <source>
        <dbReference type="ARBA" id="ARBA00022989"/>
    </source>
</evidence>
<gene>
    <name evidence="10" type="ORF">JR050_19005</name>
</gene>
<comment type="subcellular location">
    <subcellularLocation>
        <location evidence="2">Cell surface</location>
    </subcellularLocation>
    <subcellularLocation>
        <location evidence="1">Membrane</location>
        <topology evidence="1">Single-pass membrane protein</topology>
    </subcellularLocation>
</comment>
<dbReference type="InterPro" id="IPR012902">
    <property type="entry name" value="N_methyl_site"/>
</dbReference>
<protein>
    <submittedName>
        <fullName evidence="10">Prepilin-type N-terminal cleavage/methylation domain-containing protein</fullName>
    </submittedName>
</protein>
<keyword evidence="6 9" id="KW-0472">Membrane</keyword>
<evidence type="ECO:0000256" key="6">
    <source>
        <dbReference type="ARBA" id="ARBA00023136"/>
    </source>
</evidence>
<name>A0ABS2DNP6_9BACI</name>
<dbReference type="Pfam" id="PF07963">
    <property type="entry name" value="N_methyl"/>
    <property type="match status" value="1"/>
</dbReference>
<keyword evidence="5 9" id="KW-1133">Transmembrane helix</keyword>
<feature type="region of interest" description="Disordered" evidence="8">
    <location>
        <begin position="107"/>
        <end position="131"/>
    </location>
</feature>
<evidence type="ECO:0000313" key="11">
    <source>
        <dbReference type="Proteomes" id="UP001518925"/>
    </source>
</evidence>
<evidence type="ECO:0000256" key="4">
    <source>
        <dbReference type="ARBA" id="ARBA00022692"/>
    </source>
</evidence>
<evidence type="ECO:0000256" key="7">
    <source>
        <dbReference type="ARBA" id="ARBA00023287"/>
    </source>
</evidence>
<comment type="caution">
    <text evidence="10">The sequence shown here is derived from an EMBL/GenBank/DDBJ whole genome shotgun (WGS) entry which is preliminary data.</text>
</comment>
<keyword evidence="3" id="KW-0488">Methylation</keyword>
<dbReference type="PROSITE" id="PS00409">
    <property type="entry name" value="PROKAR_NTER_METHYL"/>
    <property type="match status" value="1"/>
</dbReference>
<accession>A0ABS2DNP6</accession>
<evidence type="ECO:0000313" key="10">
    <source>
        <dbReference type="EMBL" id="MBM6619755.1"/>
    </source>
</evidence>
<dbReference type="Gene3D" id="3.30.700.10">
    <property type="entry name" value="Glycoprotein, Type 4 Pilin"/>
    <property type="match status" value="1"/>
</dbReference>
<reference evidence="10 11" key="1">
    <citation type="submission" date="2021-02" db="EMBL/GenBank/DDBJ databases">
        <title>Bacillus sp. RD4P76, an endophyte from a halophyte.</title>
        <authorList>
            <person name="Sun J.-Q."/>
        </authorList>
    </citation>
    <scope>NUCLEOTIDE SEQUENCE [LARGE SCALE GENOMIC DNA]</scope>
    <source>
        <strain evidence="10 11">RD4P76</strain>
    </source>
</reference>
<keyword evidence="11" id="KW-1185">Reference proteome</keyword>
<proteinExistence type="predicted"/>
<evidence type="ECO:0000256" key="2">
    <source>
        <dbReference type="ARBA" id="ARBA00004241"/>
    </source>
</evidence>